<evidence type="ECO:0000313" key="3">
    <source>
        <dbReference type="Proteomes" id="UP000319700"/>
    </source>
</evidence>
<feature type="domain" description="Alpha-D-phosphohexomutase C-terminal" evidence="1">
    <location>
        <begin position="12"/>
        <end position="55"/>
    </location>
</feature>
<dbReference type="InterPro" id="IPR036900">
    <property type="entry name" value="A-D-PHexomutase_C_sf"/>
</dbReference>
<accession>A0A502END6</accession>
<dbReference type="EMBL" id="RCZH01000010">
    <property type="protein sequence ID" value="TPG38539.1"/>
    <property type="molecule type" value="Genomic_DNA"/>
</dbReference>
<dbReference type="AlphaFoldDB" id="A0A502END6"/>
<dbReference type="SUPFAM" id="SSF55957">
    <property type="entry name" value="Phosphoglucomutase, C-terminal domain"/>
    <property type="match status" value="1"/>
</dbReference>
<dbReference type="InterPro" id="IPR005843">
    <property type="entry name" value="A-D-PHexomutase_C"/>
</dbReference>
<name>A0A502END6_9FLAO</name>
<evidence type="ECO:0000259" key="1">
    <source>
        <dbReference type="Pfam" id="PF00408"/>
    </source>
</evidence>
<gene>
    <name evidence="2" type="ORF">EAH81_15685</name>
</gene>
<dbReference type="Pfam" id="PF00408">
    <property type="entry name" value="PGM_PMM_IV"/>
    <property type="match status" value="1"/>
</dbReference>
<comment type="caution">
    <text evidence="2">The sequence shown here is derived from an EMBL/GenBank/DDBJ whole genome shotgun (WGS) entry which is preliminary data.</text>
</comment>
<sequence>MFISIAFQNPSRIDGVKIDFDEEWVHLRKSNTEPIIRIYTESSSNDSADRLAIRFITEIKNLI</sequence>
<proteinExistence type="predicted"/>
<keyword evidence="3" id="KW-1185">Reference proteome</keyword>
<reference evidence="2 3" key="1">
    <citation type="journal article" date="2019" name="Environ. Microbiol.">
        <title>Species interactions and distinct microbial communities in high Arctic permafrost affected cryosols are associated with the CH4 and CO2 gas fluxes.</title>
        <authorList>
            <person name="Altshuler I."/>
            <person name="Hamel J."/>
            <person name="Turney S."/>
            <person name="Magnuson E."/>
            <person name="Levesque R."/>
            <person name="Greer C."/>
            <person name="Whyte L.G."/>
        </authorList>
    </citation>
    <scope>NUCLEOTIDE SEQUENCE [LARGE SCALE GENOMIC DNA]</scope>
    <source>
        <strain evidence="2 3">42</strain>
    </source>
</reference>
<organism evidence="2 3">
    <name type="scientific">Flavobacterium pectinovorum</name>
    <dbReference type="NCBI Taxonomy" id="29533"/>
    <lineage>
        <taxon>Bacteria</taxon>
        <taxon>Pseudomonadati</taxon>
        <taxon>Bacteroidota</taxon>
        <taxon>Flavobacteriia</taxon>
        <taxon>Flavobacteriales</taxon>
        <taxon>Flavobacteriaceae</taxon>
        <taxon>Flavobacterium</taxon>
    </lineage>
</organism>
<dbReference type="Proteomes" id="UP000319700">
    <property type="component" value="Unassembled WGS sequence"/>
</dbReference>
<dbReference type="GO" id="GO:0016868">
    <property type="term" value="F:intramolecular phosphotransferase activity"/>
    <property type="evidence" value="ECO:0007669"/>
    <property type="project" value="InterPro"/>
</dbReference>
<evidence type="ECO:0000313" key="2">
    <source>
        <dbReference type="EMBL" id="TPG38539.1"/>
    </source>
</evidence>
<protein>
    <recommendedName>
        <fullName evidence="1">Alpha-D-phosphohexomutase C-terminal domain-containing protein</fullName>
    </recommendedName>
</protein>
<dbReference type="Gene3D" id="3.30.310.50">
    <property type="entry name" value="Alpha-D-phosphohexomutase, C-terminal domain"/>
    <property type="match status" value="1"/>
</dbReference>
<dbReference type="OrthoDB" id="9806956at2"/>